<protein>
    <submittedName>
        <fullName evidence="6">LysR family transcriptional regulator</fullName>
    </submittedName>
</protein>
<proteinExistence type="inferred from homology"/>
<dbReference type="Pfam" id="PF03466">
    <property type="entry name" value="LysR_substrate"/>
    <property type="match status" value="1"/>
</dbReference>
<evidence type="ECO:0000259" key="5">
    <source>
        <dbReference type="PROSITE" id="PS50931"/>
    </source>
</evidence>
<dbReference type="GO" id="GO:0003700">
    <property type="term" value="F:DNA-binding transcription factor activity"/>
    <property type="evidence" value="ECO:0007669"/>
    <property type="project" value="InterPro"/>
</dbReference>
<dbReference type="AlphaFoldDB" id="A0AAU8MR80"/>
<keyword evidence="4" id="KW-0804">Transcription</keyword>
<evidence type="ECO:0000256" key="3">
    <source>
        <dbReference type="ARBA" id="ARBA00023125"/>
    </source>
</evidence>
<evidence type="ECO:0000256" key="1">
    <source>
        <dbReference type="ARBA" id="ARBA00009437"/>
    </source>
</evidence>
<reference evidence="6" key="1">
    <citation type="submission" date="2024-06" db="EMBL/GenBank/DDBJ databases">
        <authorList>
            <person name="Li S."/>
        </authorList>
    </citation>
    <scope>NUCLEOTIDE SEQUENCE</scope>
    <source>
        <strain evidence="6">SR10</strain>
    </source>
</reference>
<feature type="domain" description="HTH lysR-type" evidence="5">
    <location>
        <begin position="3"/>
        <end position="60"/>
    </location>
</feature>
<dbReference type="Gene3D" id="1.10.10.10">
    <property type="entry name" value="Winged helix-like DNA-binding domain superfamily/Winged helix DNA-binding domain"/>
    <property type="match status" value="1"/>
</dbReference>
<dbReference type="InterPro" id="IPR005119">
    <property type="entry name" value="LysR_subst-bd"/>
</dbReference>
<keyword evidence="3" id="KW-0238">DNA-binding</keyword>
<keyword evidence="2" id="KW-0805">Transcription regulation</keyword>
<dbReference type="CDD" id="cd08422">
    <property type="entry name" value="PBP2_CrgA_like"/>
    <property type="match status" value="1"/>
</dbReference>
<evidence type="ECO:0000256" key="4">
    <source>
        <dbReference type="ARBA" id="ARBA00023163"/>
    </source>
</evidence>
<dbReference type="InterPro" id="IPR000847">
    <property type="entry name" value="LysR_HTH_N"/>
</dbReference>
<evidence type="ECO:0000313" key="6">
    <source>
        <dbReference type="EMBL" id="XCO74546.1"/>
    </source>
</evidence>
<dbReference type="PANTHER" id="PTHR30537:SF5">
    <property type="entry name" value="HTH-TYPE TRANSCRIPTIONAL ACTIVATOR TTDR-RELATED"/>
    <property type="match status" value="1"/>
</dbReference>
<sequence length="309" mass="33718">MIDNLPNLIAFDRIVSAGSLSAAARELDLSLAVVSKRLAQLEEDLGLRLLQRTTRRQTLTEEGALFHAQVVRILAEVAAAEALISRRRESVDGLLRVTAPNDLGRRWIAPILADFQRLHPQLSVQLDLGDGLADLVADGLDLAIRFGRLEDSSLIARPLAPNYRVLCAAPAYLQAHGEPSDPAQLAAHRCLLIGEQPRADWRFGGEPPVSVRVRGSLVSNDGGAVHAWALAGAGIALKSIWDVGDDLAAGRLQRVLPGHSIPAAPLHAIYAHAEHLPPRARLFIDYLRERLRSAWRWEPAPAAAERTFR</sequence>
<dbReference type="FunFam" id="1.10.10.10:FF:000001">
    <property type="entry name" value="LysR family transcriptional regulator"/>
    <property type="match status" value="1"/>
</dbReference>
<organism evidence="6">
    <name type="scientific">Lysobacter firmicutimachus</name>
    <dbReference type="NCBI Taxonomy" id="1792846"/>
    <lineage>
        <taxon>Bacteria</taxon>
        <taxon>Pseudomonadati</taxon>
        <taxon>Pseudomonadota</taxon>
        <taxon>Gammaproteobacteria</taxon>
        <taxon>Lysobacterales</taxon>
        <taxon>Lysobacteraceae</taxon>
        <taxon>Lysobacter</taxon>
    </lineage>
</organism>
<dbReference type="SUPFAM" id="SSF53850">
    <property type="entry name" value="Periplasmic binding protein-like II"/>
    <property type="match status" value="1"/>
</dbReference>
<gene>
    <name evidence="6" type="ORF">ABU614_19545</name>
</gene>
<dbReference type="EMBL" id="CP159925">
    <property type="protein sequence ID" value="XCO74546.1"/>
    <property type="molecule type" value="Genomic_DNA"/>
</dbReference>
<comment type="similarity">
    <text evidence="1">Belongs to the LysR transcriptional regulatory family.</text>
</comment>
<dbReference type="PANTHER" id="PTHR30537">
    <property type="entry name" value="HTH-TYPE TRANSCRIPTIONAL REGULATOR"/>
    <property type="match status" value="1"/>
</dbReference>
<dbReference type="InterPro" id="IPR036388">
    <property type="entry name" value="WH-like_DNA-bd_sf"/>
</dbReference>
<name>A0AAU8MR80_9GAMM</name>
<dbReference type="InterPro" id="IPR036390">
    <property type="entry name" value="WH_DNA-bd_sf"/>
</dbReference>
<dbReference type="InterPro" id="IPR058163">
    <property type="entry name" value="LysR-type_TF_proteobact-type"/>
</dbReference>
<dbReference type="PROSITE" id="PS50931">
    <property type="entry name" value="HTH_LYSR"/>
    <property type="match status" value="1"/>
</dbReference>
<dbReference type="Gene3D" id="3.40.190.290">
    <property type="match status" value="1"/>
</dbReference>
<dbReference type="Pfam" id="PF00126">
    <property type="entry name" value="HTH_1"/>
    <property type="match status" value="1"/>
</dbReference>
<evidence type="ECO:0000256" key="2">
    <source>
        <dbReference type="ARBA" id="ARBA00023015"/>
    </source>
</evidence>
<dbReference type="GO" id="GO:0003677">
    <property type="term" value="F:DNA binding"/>
    <property type="evidence" value="ECO:0007669"/>
    <property type="project" value="UniProtKB-KW"/>
</dbReference>
<dbReference type="SUPFAM" id="SSF46785">
    <property type="entry name" value="Winged helix' DNA-binding domain"/>
    <property type="match status" value="1"/>
</dbReference>
<accession>A0AAU8MR80</accession>
<dbReference type="RefSeq" id="WP_363797367.1">
    <property type="nucleotide sequence ID" value="NZ_CP159925.1"/>
</dbReference>
<dbReference type="FunFam" id="3.40.190.290:FF:000001">
    <property type="entry name" value="Transcriptional regulator, LysR family"/>
    <property type="match status" value="1"/>
</dbReference>